<protein>
    <submittedName>
        <fullName evidence="1">Uncharacterized protein</fullName>
    </submittedName>
</protein>
<comment type="caution">
    <text evidence="1">The sequence shown here is derived from an EMBL/GenBank/DDBJ whole genome shotgun (WGS) entry which is preliminary data.</text>
</comment>
<accession>A0ABD3Q6K7</accession>
<dbReference type="EMBL" id="JALLPJ020000315">
    <property type="protein sequence ID" value="KAL3795509.1"/>
    <property type="molecule type" value="Genomic_DNA"/>
</dbReference>
<dbReference type="InterPro" id="IPR032801">
    <property type="entry name" value="PXL2A/B/C"/>
</dbReference>
<organism evidence="1 2">
    <name type="scientific">Cyclotella atomus</name>
    <dbReference type="NCBI Taxonomy" id="382360"/>
    <lineage>
        <taxon>Eukaryota</taxon>
        <taxon>Sar</taxon>
        <taxon>Stramenopiles</taxon>
        <taxon>Ochrophyta</taxon>
        <taxon>Bacillariophyta</taxon>
        <taxon>Coscinodiscophyceae</taxon>
        <taxon>Thalassiosirophycidae</taxon>
        <taxon>Stephanodiscales</taxon>
        <taxon>Stephanodiscaceae</taxon>
        <taxon>Cyclotella</taxon>
    </lineage>
</organism>
<proteinExistence type="predicted"/>
<dbReference type="AlphaFoldDB" id="A0ABD3Q6K7"/>
<keyword evidence="2" id="KW-1185">Reference proteome</keyword>
<evidence type="ECO:0000313" key="2">
    <source>
        <dbReference type="Proteomes" id="UP001530400"/>
    </source>
</evidence>
<sequence>MQGLKVFAIVKETGIDDEGLLEFYHEYLPHPTYKDQERVFYTALGSGQISMGFNPIRIFKNIQDSLKRINDLGVKSYNIKGEGLLQGGWIIFDTNGMPCAAFQENAKERIPIESILAEAKKLSCAAK</sequence>
<gene>
    <name evidence="1" type="ORF">ACHAWO_007303</name>
</gene>
<evidence type="ECO:0000313" key="1">
    <source>
        <dbReference type="EMBL" id="KAL3795509.1"/>
    </source>
</evidence>
<dbReference type="Proteomes" id="UP001530400">
    <property type="component" value="Unassembled WGS sequence"/>
</dbReference>
<reference evidence="1 2" key="1">
    <citation type="submission" date="2024-10" db="EMBL/GenBank/DDBJ databases">
        <title>Updated reference genomes for cyclostephanoid diatoms.</title>
        <authorList>
            <person name="Roberts W.R."/>
            <person name="Alverson A.J."/>
        </authorList>
    </citation>
    <scope>NUCLEOTIDE SEQUENCE [LARGE SCALE GENOMIC DNA]</scope>
    <source>
        <strain evidence="1 2">AJA010-31</strain>
    </source>
</reference>
<name>A0ABD3Q6K7_9STRA</name>
<dbReference type="Pfam" id="PF13911">
    <property type="entry name" value="AhpC-TSA_2"/>
    <property type="match status" value="1"/>
</dbReference>